<dbReference type="Pfam" id="PF12852">
    <property type="entry name" value="Cupin_6"/>
    <property type="match status" value="1"/>
</dbReference>
<evidence type="ECO:0000313" key="5">
    <source>
        <dbReference type="EMBL" id="MBU2664284.1"/>
    </source>
</evidence>
<dbReference type="PANTHER" id="PTHR46796">
    <property type="entry name" value="HTH-TYPE TRANSCRIPTIONAL ACTIVATOR RHAS-RELATED"/>
    <property type="match status" value="1"/>
</dbReference>
<keyword evidence="3" id="KW-0804">Transcription</keyword>
<dbReference type="Gene3D" id="1.10.10.60">
    <property type="entry name" value="Homeodomain-like"/>
    <property type="match status" value="2"/>
</dbReference>
<evidence type="ECO:0000256" key="3">
    <source>
        <dbReference type="ARBA" id="ARBA00023163"/>
    </source>
</evidence>
<dbReference type="SUPFAM" id="SSF46689">
    <property type="entry name" value="Homeodomain-like"/>
    <property type="match status" value="2"/>
</dbReference>
<gene>
    <name evidence="5" type="ORF">KOI35_12345</name>
</gene>
<name>A0ABS5YLD8_9ACTN</name>
<protein>
    <submittedName>
        <fullName evidence="5">AraC family transcriptional regulator</fullName>
    </submittedName>
</protein>
<dbReference type="EMBL" id="JAHKKG010000004">
    <property type="protein sequence ID" value="MBU2664284.1"/>
    <property type="molecule type" value="Genomic_DNA"/>
</dbReference>
<sequence length="302" mass="31546">MNVHGDPLEDVLALVGTASSLSAGLVAGGDWAVAFAAAPAVKFNAVRRGNCLLLAGDVVYALAPGDCFLLTRPIEFVLASDLTLPTVPAGVVFAGADVARAGTGDDVYLIGGRFDFGERAGALLLDALPAVVHVPGASDAASAMRWALEQIEAELRGHPLGSALVTEHLALVMLIHALRLHLSAAPPESGWMAGLADPIAGPALRAMHAEPARAWTVADLAVLATVSRSALAARFKRVVGQAPLDYLTRWRIELAAARLRRGDDTVALIAREVGYGSESALSNAFKRITGHSPRAYRSSLDR</sequence>
<evidence type="ECO:0000256" key="1">
    <source>
        <dbReference type="ARBA" id="ARBA00023015"/>
    </source>
</evidence>
<proteinExistence type="predicted"/>
<dbReference type="PROSITE" id="PS01124">
    <property type="entry name" value="HTH_ARAC_FAMILY_2"/>
    <property type="match status" value="1"/>
</dbReference>
<dbReference type="Proteomes" id="UP001519654">
    <property type="component" value="Unassembled WGS sequence"/>
</dbReference>
<accession>A0ABS5YLD8</accession>
<dbReference type="InterPro" id="IPR032783">
    <property type="entry name" value="AraC_lig"/>
</dbReference>
<dbReference type="InterPro" id="IPR050204">
    <property type="entry name" value="AraC_XylS_family_regulators"/>
</dbReference>
<dbReference type="InterPro" id="IPR009057">
    <property type="entry name" value="Homeodomain-like_sf"/>
</dbReference>
<reference evidence="5 6" key="1">
    <citation type="submission" date="2021-06" db="EMBL/GenBank/DDBJ databases">
        <title>Actinoplanes lichenicola sp. nov., and Actinoplanes ovalisporus sp. nov., isolated from lichen in Thailand.</title>
        <authorList>
            <person name="Saeng-In P."/>
            <person name="Kanchanasin P."/>
            <person name="Yuki M."/>
            <person name="Kudo T."/>
            <person name="Ohkuma M."/>
            <person name="Phongsopitanun W."/>
            <person name="Tanasupawat S."/>
        </authorList>
    </citation>
    <scope>NUCLEOTIDE SEQUENCE [LARGE SCALE GENOMIC DNA]</scope>
    <source>
        <strain evidence="5 6">NBRC 110975</strain>
    </source>
</reference>
<evidence type="ECO:0000259" key="4">
    <source>
        <dbReference type="PROSITE" id="PS01124"/>
    </source>
</evidence>
<organism evidence="5 6">
    <name type="scientific">Paractinoplanes bogorensis</name>
    <dbReference type="NCBI Taxonomy" id="1610840"/>
    <lineage>
        <taxon>Bacteria</taxon>
        <taxon>Bacillati</taxon>
        <taxon>Actinomycetota</taxon>
        <taxon>Actinomycetes</taxon>
        <taxon>Micromonosporales</taxon>
        <taxon>Micromonosporaceae</taxon>
        <taxon>Paractinoplanes</taxon>
    </lineage>
</organism>
<evidence type="ECO:0000313" key="6">
    <source>
        <dbReference type="Proteomes" id="UP001519654"/>
    </source>
</evidence>
<keyword evidence="2" id="KW-0238">DNA-binding</keyword>
<keyword evidence="6" id="KW-1185">Reference proteome</keyword>
<comment type="caution">
    <text evidence="5">The sequence shown here is derived from an EMBL/GenBank/DDBJ whole genome shotgun (WGS) entry which is preliminary data.</text>
</comment>
<dbReference type="InterPro" id="IPR018060">
    <property type="entry name" value="HTH_AraC"/>
</dbReference>
<dbReference type="PANTHER" id="PTHR46796:SF13">
    <property type="entry name" value="HTH-TYPE TRANSCRIPTIONAL ACTIVATOR RHAS"/>
    <property type="match status" value="1"/>
</dbReference>
<feature type="domain" description="HTH araC/xylS-type" evidence="4">
    <location>
        <begin position="201"/>
        <end position="299"/>
    </location>
</feature>
<evidence type="ECO:0000256" key="2">
    <source>
        <dbReference type="ARBA" id="ARBA00023125"/>
    </source>
</evidence>
<dbReference type="RefSeq" id="WP_215786777.1">
    <property type="nucleotide sequence ID" value="NZ_JAHKKG010000004.1"/>
</dbReference>
<keyword evidence="1" id="KW-0805">Transcription regulation</keyword>
<dbReference type="Pfam" id="PF12833">
    <property type="entry name" value="HTH_18"/>
    <property type="match status" value="1"/>
</dbReference>
<dbReference type="SMART" id="SM00342">
    <property type="entry name" value="HTH_ARAC"/>
    <property type="match status" value="1"/>
</dbReference>